<comment type="caution">
    <text evidence="12">The sequence shown here is derived from an EMBL/GenBank/DDBJ whole genome shotgun (WGS) entry which is preliminary data.</text>
</comment>
<dbReference type="AlphaFoldDB" id="A0A3N0IY08"/>
<dbReference type="OrthoDB" id="3169136at2"/>
<dbReference type="InterPro" id="IPR006655">
    <property type="entry name" value="Mopterin_OxRdtase_prok_CS"/>
</dbReference>
<evidence type="ECO:0000313" key="12">
    <source>
        <dbReference type="EMBL" id="RNM41868.1"/>
    </source>
</evidence>
<dbReference type="Gene3D" id="2.40.40.20">
    <property type="match status" value="1"/>
</dbReference>
<dbReference type="PROSITE" id="PS51318">
    <property type="entry name" value="TAT"/>
    <property type="match status" value="1"/>
</dbReference>
<dbReference type="Gene3D" id="3.40.228.10">
    <property type="entry name" value="Dimethylsulfoxide Reductase, domain 2"/>
    <property type="match status" value="1"/>
</dbReference>
<feature type="domain" description="Molybdopterin oxidoreductase" evidence="9">
    <location>
        <begin position="112"/>
        <end position="602"/>
    </location>
</feature>
<dbReference type="Pfam" id="PF00384">
    <property type="entry name" value="Molybdopterin"/>
    <property type="match status" value="1"/>
</dbReference>
<evidence type="ECO:0000313" key="13">
    <source>
        <dbReference type="Proteomes" id="UP000253817"/>
    </source>
</evidence>
<evidence type="ECO:0000259" key="9">
    <source>
        <dbReference type="Pfam" id="PF00384"/>
    </source>
</evidence>
<dbReference type="Pfam" id="PF01568">
    <property type="entry name" value="Molydop_binding"/>
    <property type="match status" value="1"/>
</dbReference>
<feature type="domain" description="Molybdopterin dinucleotide-binding" evidence="10">
    <location>
        <begin position="712"/>
        <end position="823"/>
    </location>
</feature>
<evidence type="ECO:0000256" key="4">
    <source>
        <dbReference type="ARBA" id="ARBA00022723"/>
    </source>
</evidence>
<reference evidence="11 13" key="1">
    <citation type="journal article" date="2018" name="Elife">
        <title>Discovery and characterization of a prevalent human gut bacterial enzyme sufficient for the inactivation of a family of plant toxins.</title>
        <authorList>
            <person name="Koppel N."/>
            <person name="Bisanz J.E."/>
            <person name="Pandelia M.E."/>
            <person name="Turnbaugh P.J."/>
            <person name="Balskus E.P."/>
        </authorList>
    </citation>
    <scope>NUCLEOTIDE SEQUENCE [LARGE SCALE GENOMIC DNA]</scope>
    <source>
        <strain evidence="11 13">DSM 16107</strain>
    </source>
</reference>
<protein>
    <submittedName>
        <fullName evidence="12">Nitrate reductase</fullName>
    </submittedName>
</protein>
<comment type="similarity">
    <text evidence="2">Belongs to the prokaryotic molybdopterin-containing oxidoreductase family.</text>
</comment>
<evidence type="ECO:0000256" key="5">
    <source>
        <dbReference type="ARBA" id="ARBA00022729"/>
    </source>
</evidence>
<dbReference type="RefSeq" id="WP_114546982.1">
    <property type="nucleotide sequence ID" value="NZ_PPTT01000022.1"/>
</dbReference>
<dbReference type="GO" id="GO:0046872">
    <property type="term" value="F:metal ion binding"/>
    <property type="evidence" value="ECO:0007669"/>
    <property type="project" value="UniProtKB-KW"/>
</dbReference>
<dbReference type="InterPro" id="IPR019546">
    <property type="entry name" value="TAT_signal_bac_arc"/>
</dbReference>
<keyword evidence="5" id="KW-0732">Signal</keyword>
<evidence type="ECO:0000256" key="8">
    <source>
        <dbReference type="ARBA" id="ARBA00023014"/>
    </source>
</evidence>
<evidence type="ECO:0000256" key="6">
    <source>
        <dbReference type="ARBA" id="ARBA00023002"/>
    </source>
</evidence>
<dbReference type="Gene3D" id="3.40.50.12440">
    <property type="match status" value="2"/>
</dbReference>
<dbReference type="SUPFAM" id="SSF50692">
    <property type="entry name" value="ADC-like"/>
    <property type="match status" value="1"/>
</dbReference>
<evidence type="ECO:0000256" key="7">
    <source>
        <dbReference type="ARBA" id="ARBA00023004"/>
    </source>
</evidence>
<evidence type="ECO:0000256" key="2">
    <source>
        <dbReference type="ARBA" id="ARBA00010312"/>
    </source>
</evidence>
<dbReference type="InterPro" id="IPR006657">
    <property type="entry name" value="MoPterin_dinucl-bd_dom"/>
</dbReference>
<dbReference type="GO" id="GO:0051536">
    <property type="term" value="F:iron-sulfur cluster binding"/>
    <property type="evidence" value="ECO:0007669"/>
    <property type="project" value="UniProtKB-KW"/>
</dbReference>
<dbReference type="PANTHER" id="PTHR43742:SF6">
    <property type="entry name" value="OXIDOREDUCTASE YYAE-RELATED"/>
    <property type="match status" value="1"/>
</dbReference>
<evidence type="ECO:0000313" key="11">
    <source>
        <dbReference type="EMBL" id="RDB67684.1"/>
    </source>
</evidence>
<evidence type="ECO:0000256" key="1">
    <source>
        <dbReference type="ARBA" id="ARBA00001942"/>
    </source>
</evidence>
<dbReference type="Proteomes" id="UP000270112">
    <property type="component" value="Unassembled WGS sequence"/>
</dbReference>
<accession>A0A3N0IY08</accession>
<dbReference type="Gene3D" id="3.40.50.740">
    <property type="match status" value="1"/>
</dbReference>
<dbReference type="InterPro" id="IPR009010">
    <property type="entry name" value="Asp_de-COase-like_dom_sf"/>
</dbReference>
<dbReference type="InterPro" id="IPR006311">
    <property type="entry name" value="TAT_signal"/>
</dbReference>
<sequence length="832" mass="91354">MDTPTKPLTRRSFLKATAATAGVATVATTIGCAPSGGAKEEGSAPATAPDVQVFSNTCRGNCGNAGCRLDTIVREGKVVSTRQHPIKTKDVGLQPGCVKGPANPQRIYGTHRLLYPMLQTGERGSDNWERISWDEALDLVAKKMKAAFDEYGPESVGFMSSYSGKSGKLGTVYNGFTNFPETRGACGIGPERFFQKTGVTLFTATGDAAGLYMQSVMLGGVTNSAEDSVNAKTIFMLGNTCDSFRTAWSCFMEAKEKGVKLVVIDPRYSNSAAHADQWIPIRQGTDGALLLAACNYIIENDLIDYDYLRNKSVAPLLIKEDGSYLRLSDLGLPLYKKVDATSGKEVEVDSEVVYDEATGEFGSSFEIKDPAVTGTFDADGVSVRTVYDLTRETIAPFTVEFAAEECGLPVETIEDFARTYADGPSFFATYWGFQHLQNSWRIYYGLFLLASLTGNACKPGASYGNALPATQYYKTPVFNTKAALTVEGAKLSKMASLNKVPQIVNSGKWLGEDYTLRMLWIAGANPIECGIGYTEQIEAWKKVDFVVVASEFMTDTTMQASLALPVTMSFESEDFESYLNQKAIDPIGESKSDFEIFVALAEAMGYDDLYDKDAEGYLRELLDTEENISAGLGYDDYRKQGAIYVDEIVRTEAVGQERNATGRTQFYLETLTPNGNWDVEVTPLDRLPYYEPAFEAYASNPLREKYPLFGLSYHDNYTGHSMHNNVPWLNELRGFEGTEGEGEPYTIIHETAAAERGIKTGDLIKVFNDRGSFVTRALVSKGIREDTVNIPRGYAGKEMREGHLQAVTSIDAGDKITNNDSHNDWLCQVEKL</sequence>
<dbReference type="EMBL" id="QICC01000024">
    <property type="protein sequence ID" value="RNM41868.1"/>
    <property type="molecule type" value="Genomic_DNA"/>
</dbReference>
<dbReference type="SUPFAM" id="SSF53706">
    <property type="entry name" value="Formate dehydrogenase/DMSO reductase, domains 1-3"/>
    <property type="match status" value="1"/>
</dbReference>
<reference evidence="14" key="2">
    <citation type="submission" date="2018-05" db="EMBL/GenBank/DDBJ databases">
        <title>Genome Sequencing of selected type strains of the family Eggerthellaceae.</title>
        <authorList>
            <person name="Danylec N."/>
            <person name="Stoll D.A."/>
            <person name="Doetsch A."/>
            <person name="Huch M."/>
        </authorList>
    </citation>
    <scope>NUCLEOTIDE SEQUENCE [LARGE SCALE GENOMIC DNA]</scope>
    <source>
        <strain evidence="14">DSM 16107</strain>
    </source>
</reference>
<comment type="cofactor">
    <cofactor evidence="1">
        <name>Mo-bis(molybdopterin guanine dinucleotide)</name>
        <dbReference type="ChEBI" id="CHEBI:60539"/>
    </cofactor>
</comment>
<dbReference type="Gene3D" id="3.30.2070.10">
    <property type="entry name" value="Formate dehydrogenase/DMSO reductase"/>
    <property type="match status" value="1"/>
</dbReference>
<gene>
    <name evidence="11" type="ORF">C1876_12105</name>
    <name evidence="12" type="ORF">DMP09_07465</name>
</gene>
<evidence type="ECO:0000256" key="3">
    <source>
        <dbReference type="ARBA" id="ARBA00022505"/>
    </source>
</evidence>
<dbReference type="PROSITE" id="PS00932">
    <property type="entry name" value="MOLYBDOPTERIN_PROK_3"/>
    <property type="match status" value="1"/>
</dbReference>
<proteinExistence type="inferred from homology"/>
<dbReference type="PANTHER" id="PTHR43742">
    <property type="entry name" value="TRIMETHYLAMINE-N-OXIDE REDUCTASE"/>
    <property type="match status" value="1"/>
</dbReference>
<organism evidence="12 14">
    <name type="scientific">Eggerthella sinensis</name>
    <dbReference type="NCBI Taxonomy" id="242230"/>
    <lineage>
        <taxon>Bacteria</taxon>
        <taxon>Bacillati</taxon>
        <taxon>Actinomycetota</taxon>
        <taxon>Coriobacteriia</taxon>
        <taxon>Eggerthellales</taxon>
        <taxon>Eggerthellaceae</taxon>
        <taxon>Eggerthella</taxon>
    </lineage>
</organism>
<reference evidence="12" key="3">
    <citation type="journal article" date="2019" name="Microbiol. Resour. Announc.">
        <title>Draft Genome Sequences of Type Strains of Gordonibacter faecihominis, Paraeggerthella hongkongensis, Parvibacter caecicola,Slackia equolifaciens, Slackia faecicanis, and Slackia isoflavoniconvertens.</title>
        <authorList>
            <person name="Danylec N."/>
            <person name="Stoll D.A."/>
            <person name="Dotsch A."/>
            <person name="Huch M."/>
        </authorList>
    </citation>
    <scope>NUCLEOTIDE SEQUENCE</scope>
    <source>
        <strain evidence="12">DSM 16107</strain>
    </source>
</reference>
<keyword evidence="4" id="KW-0479">Metal-binding</keyword>
<dbReference type="NCBIfam" id="TIGR01409">
    <property type="entry name" value="TAT_signal_seq"/>
    <property type="match status" value="1"/>
</dbReference>
<dbReference type="InterPro" id="IPR050612">
    <property type="entry name" value="Prok_Mopterin_Oxidored"/>
</dbReference>
<dbReference type="GO" id="GO:0016491">
    <property type="term" value="F:oxidoreductase activity"/>
    <property type="evidence" value="ECO:0007669"/>
    <property type="project" value="UniProtKB-KW"/>
</dbReference>
<keyword evidence="6" id="KW-0560">Oxidoreductase</keyword>
<keyword evidence="3" id="KW-0500">Molybdenum</keyword>
<dbReference type="GO" id="GO:0043546">
    <property type="term" value="F:molybdopterin cofactor binding"/>
    <property type="evidence" value="ECO:0007669"/>
    <property type="project" value="InterPro"/>
</dbReference>
<evidence type="ECO:0000259" key="10">
    <source>
        <dbReference type="Pfam" id="PF01568"/>
    </source>
</evidence>
<keyword evidence="7" id="KW-0408">Iron</keyword>
<dbReference type="EMBL" id="PPTT01000022">
    <property type="protein sequence ID" value="RDB67684.1"/>
    <property type="molecule type" value="Genomic_DNA"/>
</dbReference>
<name>A0A3N0IY08_9ACTN</name>
<keyword evidence="13" id="KW-1185">Reference proteome</keyword>
<dbReference type="Proteomes" id="UP000253817">
    <property type="component" value="Unassembled WGS sequence"/>
</dbReference>
<dbReference type="InterPro" id="IPR006656">
    <property type="entry name" value="Mopterin_OxRdtase"/>
</dbReference>
<dbReference type="PROSITE" id="PS51257">
    <property type="entry name" value="PROKAR_LIPOPROTEIN"/>
    <property type="match status" value="1"/>
</dbReference>
<evidence type="ECO:0000313" key="14">
    <source>
        <dbReference type="Proteomes" id="UP000270112"/>
    </source>
</evidence>
<keyword evidence="8" id="KW-0411">Iron-sulfur</keyword>